<dbReference type="EC" id="2.3.1.178" evidence="3 8"/>
<dbReference type="InterPro" id="IPR012772">
    <property type="entry name" value="Ectoine_EctA"/>
</dbReference>
<dbReference type="PROSITE" id="PS51186">
    <property type="entry name" value="GNAT"/>
    <property type="match status" value="1"/>
</dbReference>
<comment type="pathway">
    <text evidence="1 8">Amine and polyamine biosynthesis; ectoine biosynthesis; L-ectoine from L-aspartate 4-semialdehyde: step 2/3.</text>
</comment>
<evidence type="ECO:0000256" key="1">
    <source>
        <dbReference type="ARBA" id="ARBA00004978"/>
    </source>
</evidence>
<evidence type="ECO:0000256" key="7">
    <source>
        <dbReference type="ARBA" id="ARBA00048924"/>
    </source>
</evidence>
<dbReference type="GO" id="GO:0019491">
    <property type="term" value="P:ectoine biosynthetic process"/>
    <property type="evidence" value="ECO:0007669"/>
    <property type="project" value="UniProtKB-UniPathway"/>
</dbReference>
<organism evidence="10 11">
    <name type="scientific">Aliiruegeria lutimaris</name>
    <dbReference type="NCBI Taxonomy" id="571298"/>
    <lineage>
        <taxon>Bacteria</taxon>
        <taxon>Pseudomonadati</taxon>
        <taxon>Pseudomonadota</taxon>
        <taxon>Alphaproteobacteria</taxon>
        <taxon>Rhodobacterales</taxon>
        <taxon>Roseobacteraceae</taxon>
        <taxon>Aliiruegeria</taxon>
    </lineage>
</organism>
<dbReference type="EMBL" id="FNEK01000009">
    <property type="protein sequence ID" value="SDI95259.1"/>
    <property type="molecule type" value="Genomic_DNA"/>
</dbReference>
<dbReference type="OrthoDB" id="2436196at2"/>
<sequence>MHTARDIVRPVLPVLRKPRAADGAAIWKLVRNCRPLDENSMYCNLIQCDHFADTCVLAEVHGDVVGWVSAYVMPNDPETLFVWQVAVDEQMRGSGLGALMLQSILTRDACEDVRRLQTTITSDNEASWALFRKFGRLQGASLDVQPYYTQALHFQNRHKTENMVTISLAREVADAA</sequence>
<keyword evidence="5 8" id="KW-0808">Transferase</keyword>
<evidence type="ECO:0000256" key="8">
    <source>
        <dbReference type="RuleBase" id="RU365045"/>
    </source>
</evidence>
<evidence type="ECO:0000256" key="4">
    <source>
        <dbReference type="ARBA" id="ARBA00017935"/>
    </source>
</evidence>
<dbReference type="SUPFAM" id="SSF55729">
    <property type="entry name" value="Acyl-CoA N-acyltransferases (Nat)"/>
    <property type="match status" value="1"/>
</dbReference>
<proteinExistence type="inferred from homology"/>
<dbReference type="Pfam" id="PF00583">
    <property type="entry name" value="Acetyltransf_1"/>
    <property type="match status" value="1"/>
</dbReference>
<comment type="catalytic activity">
    <reaction evidence="7 8">
        <text>L-2,4-diaminobutanoate + acetyl-CoA = (2S)-4-acetamido-2-aminobutanoate + CoA + H(+)</text>
        <dbReference type="Rhea" id="RHEA:16901"/>
        <dbReference type="ChEBI" id="CHEBI:15378"/>
        <dbReference type="ChEBI" id="CHEBI:57287"/>
        <dbReference type="ChEBI" id="CHEBI:57288"/>
        <dbReference type="ChEBI" id="CHEBI:58761"/>
        <dbReference type="ChEBI" id="CHEBI:58929"/>
        <dbReference type="EC" id="2.3.1.178"/>
    </reaction>
</comment>
<evidence type="ECO:0000259" key="9">
    <source>
        <dbReference type="PROSITE" id="PS51186"/>
    </source>
</evidence>
<dbReference type="UniPathway" id="UPA00067">
    <property type="reaction ID" value="UER00122"/>
</dbReference>
<dbReference type="CDD" id="cd04301">
    <property type="entry name" value="NAT_SF"/>
    <property type="match status" value="1"/>
</dbReference>
<evidence type="ECO:0000313" key="10">
    <source>
        <dbReference type="EMBL" id="SDI95259.1"/>
    </source>
</evidence>
<dbReference type="STRING" id="571298.SAMN04488026_100985"/>
<feature type="domain" description="N-acetyltransferase" evidence="9">
    <location>
        <begin position="13"/>
        <end position="161"/>
    </location>
</feature>
<dbReference type="GO" id="GO:0033816">
    <property type="term" value="F:diaminobutyrate acetyltransferase activity"/>
    <property type="evidence" value="ECO:0007669"/>
    <property type="project" value="UniProtKB-EC"/>
</dbReference>
<evidence type="ECO:0000256" key="6">
    <source>
        <dbReference type="ARBA" id="ARBA00023315"/>
    </source>
</evidence>
<name>A0A1G8PRT1_9RHOB</name>
<gene>
    <name evidence="8" type="primary">ectA</name>
    <name evidence="10" type="ORF">SAMN04488026_100985</name>
</gene>
<evidence type="ECO:0000256" key="5">
    <source>
        <dbReference type="ARBA" id="ARBA00022679"/>
    </source>
</evidence>
<dbReference type="InterPro" id="IPR016181">
    <property type="entry name" value="Acyl_CoA_acyltransferase"/>
</dbReference>
<evidence type="ECO:0000313" key="11">
    <source>
        <dbReference type="Proteomes" id="UP000199382"/>
    </source>
</evidence>
<dbReference type="Proteomes" id="UP000199382">
    <property type="component" value="Unassembled WGS sequence"/>
</dbReference>
<evidence type="ECO:0000256" key="2">
    <source>
        <dbReference type="ARBA" id="ARBA00010712"/>
    </source>
</evidence>
<dbReference type="AlphaFoldDB" id="A0A1G8PRT1"/>
<keyword evidence="6 8" id="KW-0012">Acyltransferase</keyword>
<accession>A0A1G8PRT1</accession>
<dbReference type="InterPro" id="IPR000182">
    <property type="entry name" value="GNAT_dom"/>
</dbReference>
<comment type="function">
    <text evidence="8">Catalyzes the acetylation of L-2,4-diaminobutyrate (DABA) to gamma-N-acetyl-alpha,gamma-diaminobutyric acid (ADABA) with acetyl coenzyme A.</text>
</comment>
<comment type="similarity">
    <text evidence="2 8">Belongs to the acetyltransferase family. EctA subfamily.</text>
</comment>
<dbReference type="NCBIfam" id="TIGR02406">
    <property type="entry name" value="ectoine_EctA"/>
    <property type="match status" value="1"/>
</dbReference>
<dbReference type="Gene3D" id="3.40.630.30">
    <property type="match status" value="1"/>
</dbReference>
<reference evidence="10 11" key="1">
    <citation type="submission" date="2016-10" db="EMBL/GenBank/DDBJ databases">
        <authorList>
            <person name="de Groot N.N."/>
        </authorList>
    </citation>
    <scope>NUCLEOTIDE SEQUENCE [LARGE SCALE GENOMIC DNA]</scope>
    <source>
        <strain evidence="10 11">DSM 25294</strain>
    </source>
</reference>
<dbReference type="RefSeq" id="WP_093151992.1">
    <property type="nucleotide sequence ID" value="NZ_FNEK01000009.1"/>
</dbReference>
<keyword evidence="11" id="KW-1185">Reference proteome</keyword>
<protein>
    <recommendedName>
        <fullName evidence="4 8">L-2,4-diaminobutyric acid acetyltransferase</fullName>
        <shortName evidence="8">DABA acetyltransferase</shortName>
        <ecNumber evidence="3 8">2.3.1.178</ecNumber>
    </recommendedName>
</protein>
<evidence type="ECO:0000256" key="3">
    <source>
        <dbReference type="ARBA" id="ARBA00012355"/>
    </source>
</evidence>